<keyword evidence="3" id="KW-0853">WD repeat</keyword>
<evidence type="ECO:0000256" key="6">
    <source>
        <dbReference type="ARBA" id="ARBA00023069"/>
    </source>
</evidence>
<keyword evidence="5" id="KW-0802">TPR repeat</keyword>
<dbReference type="Gene3D" id="1.25.40.470">
    <property type="match status" value="4"/>
</dbReference>
<keyword evidence="2" id="KW-0217">Developmental protein</keyword>
<evidence type="ECO:0000259" key="9">
    <source>
        <dbReference type="Pfam" id="PF23387"/>
    </source>
</evidence>
<dbReference type="InterPro" id="IPR001680">
    <property type="entry name" value="WD40_rpt"/>
</dbReference>
<comment type="caution">
    <text evidence="11">The sequence shown here is derived from an EMBL/GenBank/DDBJ whole genome shotgun (WGS) entry which is preliminary data.</text>
</comment>
<keyword evidence="12" id="KW-1185">Reference proteome</keyword>
<feature type="domain" description="IFT80/172/WDR35 TPR" evidence="9">
    <location>
        <begin position="638"/>
        <end position="742"/>
    </location>
</feature>
<dbReference type="SMART" id="SM00320">
    <property type="entry name" value="WD40"/>
    <property type="match status" value="3"/>
</dbReference>
<reference evidence="11 12" key="1">
    <citation type="submission" date="2023-08" db="EMBL/GenBank/DDBJ databases">
        <title>A Necator americanus chromosomal reference genome.</title>
        <authorList>
            <person name="Ilik V."/>
            <person name="Petrzelkova K.J."/>
            <person name="Pardy F."/>
            <person name="Fuh T."/>
            <person name="Niatou-Singa F.S."/>
            <person name="Gouil Q."/>
            <person name="Baker L."/>
            <person name="Ritchie M.E."/>
            <person name="Jex A.R."/>
            <person name="Gazzola D."/>
            <person name="Li H."/>
            <person name="Toshio Fujiwara R."/>
            <person name="Zhan B."/>
            <person name="Aroian R.V."/>
            <person name="Pafco B."/>
            <person name="Schwarz E.M."/>
        </authorList>
    </citation>
    <scope>NUCLEOTIDE SEQUENCE [LARGE SCALE GENOMIC DNA]</scope>
    <source>
        <strain evidence="11 12">Aroian</strain>
        <tissue evidence="11">Whole animal</tissue>
    </source>
</reference>
<dbReference type="Pfam" id="PF24762">
    <property type="entry name" value="TPR_IF140-IFT172"/>
    <property type="match status" value="1"/>
</dbReference>
<evidence type="ECO:0000256" key="8">
    <source>
        <dbReference type="ARBA" id="ARBA00038130"/>
    </source>
</evidence>
<dbReference type="Pfam" id="PF00400">
    <property type="entry name" value="WD40"/>
    <property type="match status" value="1"/>
</dbReference>
<dbReference type="InterPro" id="IPR056157">
    <property type="entry name" value="TPR_IFT80_172_dom"/>
</dbReference>
<evidence type="ECO:0008006" key="13">
    <source>
        <dbReference type="Google" id="ProtNLM"/>
    </source>
</evidence>
<dbReference type="PANTHER" id="PTHR15722:SF2">
    <property type="entry name" value="INTRAFLAGELLAR TRANSPORT PROTEIN 172 HOMOLOG"/>
    <property type="match status" value="1"/>
</dbReference>
<dbReference type="PANTHER" id="PTHR15722">
    <property type="entry name" value="IFT140/172-RELATED"/>
    <property type="match status" value="1"/>
</dbReference>
<evidence type="ECO:0000256" key="4">
    <source>
        <dbReference type="ARBA" id="ARBA00022737"/>
    </source>
</evidence>
<dbReference type="Gene3D" id="2.130.10.10">
    <property type="entry name" value="YVTN repeat-like/Quinoprotein amine dehydrogenase"/>
    <property type="match status" value="2"/>
</dbReference>
<dbReference type="EMBL" id="JAVFWL010000006">
    <property type="protein sequence ID" value="KAK6759533.1"/>
    <property type="molecule type" value="Genomic_DNA"/>
</dbReference>
<dbReference type="Pfam" id="PF23387">
    <property type="entry name" value="TPR_IFT80_172"/>
    <property type="match status" value="1"/>
</dbReference>
<protein>
    <recommendedName>
        <fullName evidence="13">Tetratricopeptide repeat protein</fullName>
    </recommendedName>
</protein>
<keyword evidence="7" id="KW-0966">Cell projection</keyword>
<keyword evidence="6" id="KW-0969">Cilium</keyword>
<dbReference type="Proteomes" id="UP001303046">
    <property type="component" value="Unassembled WGS sequence"/>
</dbReference>
<comment type="similarity">
    <text evidence="8">Belongs to the IFT172 family.</text>
</comment>
<comment type="subcellular location">
    <subcellularLocation>
        <location evidence="1">Cell projection</location>
        <location evidence="1">Cilium</location>
    </subcellularLocation>
</comment>
<dbReference type="InterPro" id="IPR056168">
    <property type="entry name" value="TPR_IF140/IFT172/WDR19"/>
</dbReference>
<feature type="domain" description="IF140/IFT172/WDR19 TPR" evidence="10">
    <location>
        <begin position="1047"/>
        <end position="1193"/>
    </location>
</feature>
<sequence>MKLQFLSTLLPQQEGSNKICSLACTPNGVKLAVVGRDRIITLIDEKGDVKDRFNSKPLDNKYGKRSYIIKCICFSPDSSKLALGQSDNVVYVYKTGETWRLHHPTTTTIITTAATVVFTMNEKKVIVNKLPQTAAVNIVQWPFDDKLLIGLADGKLRVGILSSNKCTSLYKTDESVVSICVNPRKTAFVSGHQDGSIIHFTFSSKNQVKICAVPGAPFCLAYTAHGILAVSDRRVFSYTENGIVQQQFDFSSQTEKEFSAITTDSTGNNVVLGSFDRLRLFSWSFRRGAWEEGNNLDIHNLYVCSALAWKADGSTVYCGTLCGGVISVDCCLRRGILKSRFETTYVAPSHVIVRDVISNTKTNMISQKGYAIDNLKVMGKDRYIVAYTASSLIVADIESGLSSEIEWQSGGNEKFYFDFEHVCIIVNAGEITVVEYGLDGPLGWVRTELTSPHLISVSIAKSPTGSQPLKKIAYLTDPTSVAIKNLLNDETEAVVNHTTVIDWLELSESATKLLFRDKRSRLTLLDGTRQTTLLNFCTYVQWVPGSDVVVAQSGNTLHVWYNPSIPDQVTTVAIKGEVEAVLRDAERAEVIVQEANAKVAYELDNVQIDFGSAIEAGDLAKAAAFLDHYRVADDSYTMWNKVAQLALDQCNFFIAQRCFAALGDFARARAVFKIMELAEIAAKELGGDGTQFYKVRASVAQLRRKFKEAEKIYLEHNAVEEAIEMYQSLHMWNEALELAKATNYVGYEQLKANYYRALFDTGQDAKAAELKIADGDISGAVQLYMKAKQPVQALSTALTDSTLANDHQLMSSIASQLMQSQIYDKAGELYEHMKDFEKALECYVNGKAFNKAIQLARFSAPEQVVKLEEDWGDNLVSEGQHDASINHFLEANSLAKAAEAAIQAKEWSKAVQIVDVIQDSQLASDFYGRIAAHYATTDELDRAERLYLEANLQKEAISMYIRNNRWADAYRLSEEFLGKEETFALYEAKAEELEQQGRYADAEQLYVSIGMSNRAVLMYRNAERNDDVIRLVEKYHGEHLQDTHKRLGMEHEERGDLRLAEEEYLKAGDVKAAINMYREKEMWTDAYRLARSEGGEQEQKQVALLWAKSLGGEAGVKLLNKYGMLNEAIDHFSEIGTFDFAFELARLGAKERLPGVHMRMAVQMEEEGRLDQAAHHFIEAGKPSEAVAMYVHEGDWSNAEQVAKEHCPESLPDIYIAEARKALEEENNARAESCLLRANRPDIILKFYQENGMWPDALRIAKEYLPHQLLQLQEEFEQVELLGGGRGVNSLFAQARAFEEQREWAKAVQTYLKVNQSTTDDETLIDNALMKSADLALRFLASSDEEMVMKVVDALEMNKSYEKMAELLLAIGQNRQAVVSLVRAQQWSKAKQVAAEFVPEMVPDIENQYKEWLTQEGRVGELIDVDVISAIDLLIGKGQWEKALETARQQRHKPLLDKYVAQYAAELLSQNDIELIVRVFAKYGASSNPANFNIYKAVVDKTVAQSFATPSDEVAQLSPVRDLFLSVYEQLVKENSESRYIFERYVHALHLMTIRSAMEDIQSEDSQQLRLQQSISLLRYSDLIPADRVFFQAGIAAKDADGDYAPLAFLLLNHYLDLVDAIEEGDASLVDYSAFEGTDIPSEVPLPEKPWVESTIHEEIKEWVLATSVDDGANRDLKFDSRGLFEATIEANGEKWPECIITGYPILSTRVDFGGLCADKDNLNRFLIAIKTSPTDQLINVQEFMSRWAGQPLNMSL</sequence>
<evidence type="ECO:0000256" key="5">
    <source>
        <dbReference type="ARBA" id="ARBA00022803"/>
    </source>
</evidence>
<keyword evidence="4" id="KW-0677">Repeat</keyword>
<proteinExistence type="inferred from homology"/>
<gene>
    <name evidence="11" type="primary">Necator_chrX.g21399</name>
    <name evidence="11" type="ORF">RB195_021238</name>
</gene>
<dbReference type="InterPro" id="IPR015943">
    <property type="entry name" value="WD40/YVTN_repeat-like_dom_sf"/>
</dbReference>
<evidence type="ECO:0000313" key="11">
    <source>
        <dbReference type="EMBL" id="KAK6759533.1"/>
    </source>
</evidence>
<evidence type="ECO:0000256" key="7">
    <source>
        <dbReference type="ARBA" id="ARBA00023273"/>
    </source>
</evidence>
<evidence type="ECO:0000259" key="10">
    <source>
        <dbReference type="Pfam" id="PF24762"/>
    </source>
</evidence>
<dbReference type="SUPFAM" id="SSF50978">
    <property type="entry name" value="WD40 repeat-like"/>
    <property type="match status" value="1"/>
</dbReference>
<accession>A0ABR1EAE8</accession>
<evidence type="ECO:0000256" key="3">
    <source>
        <dbReference type="ARBA" id="ARBA00022574"/>
    </source>
</evidence>
<dbReference type="InterPro" id="IPR036322">
    <property type="entry name" value="WD40_repeat_dom_sf"/>
</dbReference>
<evidence type="ECO:0000313" key="12">
    <source>
        <dbReference type="Proteomes" id="UP001303046"/>
    </source>
</evidence>
<name>A0ABR1EAE8_NECAM</name>
<evidence type="ECO:0000256" key="2">
    <source>
        <dbReference type="ARBA" id="ARBA00022473"/>
    </source>
</evidence>
<evidence type="ECO:0000256" key="1">
    <source>
        <dbReference type="ARBA" id="ARBA00004138"/>
    </source>
</evidence>
<organism evidence="11 12">
    <name type="scientific">Necator americanus</name>
    <name type="common">Human hookworm</name>
    <dbReference type="NCBI Taxonomy" id="51031"/>
    <lineage>
        <taxon>Eukaryota</taxon>
        <taxon>Metazoa</taxon>
        <taxon>Ecdysozoa</taxon>
        <taxon>Nematoda</taxon>
        <taxon>Chromadorea</taxon>
        <taxon>Rhabditida</taxon>
        <taxon>Rhabditina</taxon>
        <taxon>Rhabditomorpha</taxon>
        <taxon>Strongyloidea</taxon>
        <taxon>Ancylostomatidae</taxon>
        <taxon>Bunostominae</taxon>
        <taxon>Necator</taxon>
    </lineage>
</organism>